<proteinExistence type="predicted"/>
<organism evidence="1 2">
    <name type="scientific">Cutaneotrichosporon oleaginosum</name>
    <dbReference type="NCBI Taxonomy" id="879819"/>
    <lineage>
        <taxon>Eukaryota</taxon>
        <taxon>Fungi</taxon>
        <taxon>Dikarya</taxon>
        <taxon>Basidiomycota</taxon>
        <taxon>Agaricomycotina</taxon>
        <taxon>Tremellomycetes</taxon>
        <taxon>Trichosporonales</taxon>
        <taxon>Trichosporonaceae</taxon>
        <taxon>Cutaneotrichosporon</taxon>
    </lineage>
</organism>
<dbReference type="EMBL" id="KQ087275">
    <property type="protein sequence ID" value="KLT38989.1"/>
    <property type="molecule type" value="Genomic_DNA"/>
</dbReference>
<protein>
    <submittedName>
        <fullName evidence="1">Uncharacterized protein</fullName>
    </submittedName>
</protein>
<keyword evidence="2" id="KW-1185">Reference proteome</keyword>
<dbReference type="GeneID" id="28986221"/>
<evidence type="ECO:0000313" key="2">
    <source>
        <dbReference type="Proteomes" id="UP000053611"/>
    </source>
</evidence>
<dbReference type="RefSeq" id="XP_018275480.1">
    <property type="nucleotide sequence ID" value="XM_018425618.1"/>
</dbReference>
<sequence>MHDLTLVTDTSPATIDALAAAYVASFSLRTFYPAAAQFVGLDGERWHALQMRRVVAAALANPAHEVWCVLGDRAGGAGGAGGREVGAVVVLKMPGCP</sequence>
<dbReference type="Proteomes" id="UP000053611">
    <property type="component" value="Unassembled WGS sequence"/>
</dbReference>
<name>A0A0J1AUN3_9TREE</name>
<evidence type="ECO:0000313" key="1">
    <source>
        <dbReference type="EMBL" id="KLT38989.1"/>
    </source>
</evidence>
<reference evidence="1 2" key="1">
    <citation type="submission" date="2015-03" db="EMBL/GenBank/DDBJ databases">
        <title>Genomics and transcriptomics of the oil-accumulating basidiomycete yeast T. oleaginosus allow insights into substrate utilization and the diverse evolutionary trajectories of mating systems in fungi.</title>
        <authorList>
            <consortium name="DOE Joint Genome Institute"/>
            <person name="Kourist R."/>
            <person name="Kracht O."/>
            <person name="Bracharz F."/>
            <person name="Lipzen A."/>
            <person name="Nolan M."/>
            <person name="Ohm R."/>
            <person name="Grigoriev I."/>
            <person name="Sun S."/>
            <person name="Heitman J."/>
            <person name="Bruck T."/>
            <person name="Nowrousian M."/>
        </authorList>
    </citation>
    <scope>NUCLEOTIDE SEQUENCE [LARGE SCALE GENOMIC DNA]</scope>
    <source>
        <strain evidence="1 2">IBC0246</strain>
    </source>
</reference>
<feature type="non-terminal residue" evidence="1">
    <location>
        <position position="97"/>
    </location>
</feature>
<gene>
    <name evidence="1" type="ORF">CC85DRAFT_305489</name>
</gene>
<dbReference type="AlphaFoldDB" id="A0A0J1AUN3"/>
<accession>A0A0J1AUN3</accession>